<dbReference type="Gene3D" id="1.10.443.10">
    <property type="entry name" value="Intergrase catalytic core"/>
    <property type="match status" value="1"/>
</dbReference>
<keyword evidence="2" id="KW-0229">DNA integration</keyword>
<dbReference type="PANTHER" id="PTHR30629">
    <property type="entry name" value="PROPHAGE INTEGRASE"/>
    <property type="match status" value="1"/>
</dbReference>
<dbReference type="GO" id="GO:0003677">
    <property type="term" value="F:DNA binding"/>
    <property type="evidence" value="ECO:0007669"/>
    <property type="project" value="UniProtKB-KW"/>
</dbReference>
<organism evidence="6 7">
    <name type="scientific">Pandoraea pnomenusa</name>
    <dbReference type="NCBI Taxonomy" id="93220"/>
    <lineage>
        <taxon>Bacteria</taxon>
        <taxon>Pseudomonadati</taxon>
        <taxon>Pseudomonadota</taxon>
        <taxon>Betaproteobacteria</taxon>
        <taxon>Burkholderiales</taxon>
        <taxon>Burkholderiaceae</taxon>
        <taxon>Pandoraea</taxon>
    </lineage>
</organism>
<evidence type="ECO:0000313" key="6">
    <source>
        <dbReference type="EMBL" id="SUA80406.1"/>
    </source>
</evidence>
<dbReference type="InterPro" id="IPR011010">
    <property type="entry name" value="DNA_brk_join_enz"/>
</dbReference>
<sequence>MPRPRSKENKGLPTRWRRRSGAYYYQVPRGLEHMWDGKKEFRLGASLPEAYRVWAERLGKMEETRTVAELLDRYSLQVVPTKKPTTRAQNQVAIKRLRNVLGVVPITAIKPQLIYQYVERREAKVAARREIEILSHAFTKAVEWGILDRHPFKGEVRLPGEKSRTRYIADWEIDECLALEPKRKKGSVLALQAYIKIKLQTGMARSDLLRLQPERDFDDDGIHILRHKTADSSGKRTIYEWTNELREAVAEAVRARPVRTSKWLFCTLEGEGYIDEETGRAGGFDSMWRGFMDRVLAETKVTERFTEHDLRAKVSSDAESIEHARALLSHTTTQTTQRSYRRKAEKVKPLRRGRSE</sequence>
<name>A0A378YTB4_9BURK</name>
<dbReference type="PANTHER" id="PTHR30629:SF2">
    <property type="entry name" value="PROPHAGE INTEGRASE INTS-RELATED"/>
    <property type="match status" value="1"/>
</dbReference>
<feature type="compositionally biased region" description="Basic residues" evidence="5">
    <location>
        <begin position="339"/>
        <end position="356"/>
    </location>
</feature>
<proteinExistence type="inferred from homology"/>
<evidence type="ECO:0000256" key="4">
    <source>
        <dbReference type="ARBA" id="ARBA00023172"/>
    </source>
</evidence>
<dbReference type="InterPro" id="IPR010998">
    <property type="entry name" value="Integrase_recombinase_N"/>
</dbReference>
<dbReference type="RefSeq" id="WP_174234924.1">
    <property type="nucleotide sequence ID" value="NZ_UGSG01000001.1"/>
</dbReference>
<dbReference type="GO" id="GO:0006310">
    <property type="term" value="P:DNA recombination"/>
    <property type="evidence" value="ECO:0007669"/>
    <property type="project" value="UniProtKB-KW"/>
</dbReference>
<evidence type="ECO:0000256" key="2">
    <source>
        <dbReference type="ARBA" id="ARBA00022908"/>
    </source>
</evidence>
<dbReference type="GO" id="GO:0015074">
    <property type="term" value="P:DNA integration"/>
    <property type="evidence" value="ECO:0007669"/>
    <property type="project" value="UniProtKB-KW"/>
</dbReference>
<evidence type="ECO:0000313" key="7">
    <source>
        <dbReference type="Proteomes" id="UP000254573"/>
    </source>
</evidence>
<dbReference type="InterPro" id="IPR013762">
    <property type="entry name" value="Integrase-like_cat_sf"/>
</dbReference>
<evidence type="ECO:0000256" key="3">
    <source>
        <dbReference type="ARBA" id="ARBA00023125"/>
    </source>
</evidence>
<evidence type="ECO:0000256" key="1">
    <source>
        <dbReference type="ARBA" id="ARBA00008857"/>
    </source>
</evidence>
<reference evidence="6 7" key="1">
    <citation type="submission" date="2018-06" db="EMBL/GenBank/DDBJ databases">
        <authorList>
            <consortium name="Pathogen Informatics"/>
            <person name="Doyle S."/>
        </authorList>
    </citation>
    <scope>NUCLEOTIDE SEQUENCE [LARGE SCALE GENOMIC DNA]</scope>
    <source>
        <strain evidence="6 7">NCTC13160</strain>
    </source>
</reference>
<feature type="region of interest" description="Disordered" evidence="5">
    <location>
        <begin position="327"/>
        <end position="356"/>
    </location>
</feature>
<protein>
    <submittedName>
        <fullName evidence="6">Site-specific recombinase XerC</fullName>
    </submittedName>
</protein>
<gene>
    <name evidence="6" type="ORF">NCTC13160_03726</name>
</gene>
<dbReference type="AlphaFoldDB" id="A0A378YTB4"/>
<dbReference type="Proteomes" id="UP000254573">
    <property type="component" value="Unassembled WGS sequence"/>
</dbReference>
<dbReference type="SUPFAM" id="SSF56349">
    <property type="entry name" value="DNA breaking-rejoining enzymes"/>
    <property type="match status" value="1"/>
</dbReference>
<evidence type="ECO:0000256" key="5">
    <source>
        <dbReference type="SAM" id="MobiDB-lite"/>
    </source>
</evidence>
<keyword evidence="3" id="KW-0238">DNA-binding</keyword>
<accession>A0A378YTB4</accession>
<dbReference type="Gene3D" id="1.10.150.130">
    <property type="match status" value="1"/>
</dbReference>
<dbReference type="EMBL" id="UGSG01000001">
    <property type="protein sequence ID" value="SUA80406.1"/>
    <property type="molecule type" value="Genomic_DNA"/>
</dbReference>
<dbReference type="InterPro" id="IPR050808">
    <property type="entry name" value="Phage_Integrase"/>
</dbReference>
<keyword evidence="4" id="KW-0233">DNA recombination</keyword>
<comment type="similarity">
    <text evidence="1">Belongs to the 'phage' integrase family.</text>
</comment>